<sequence>MIEYLTPVQPCRSRYPSCCTCTCRRDHRSTQDQLQDYIDLQGQMNYCNFESDQTEIERSPSRTSSTLELVTPRRSARLLARRRHSEMDVS</sequence>
<dbReference type="EMBL" id="CADCXU010008184">
    <property type="protein sequence ID" value="CAA9999081.1"/>
    <property type="molecule type" value="Genomic_DNA"/>
</dbReference>
<accession>A0A6H5G8B6</accession>
<keyword evidence="2" id="KW-1185">Reference proteome</keyword>
<organism evidence="1 2">
    <name type="scientific">Nesidiocoris tenuis</name>
    <dbReference type="NCBI Taxonomy" id="355587"/>
    <lineage>
        <taxon>Eukaryota</taxon>
        <taxon>Metazoa</taxon>
        <taxon>Ecdysozoa</taxon>
        <taxon>Arthropoda</taxon>
        <taxon>Hexapoda</taxon>
        <taxon>Insecta</taxon>
        <taxon>Pterygota</taxon>
        <taxon>Neoptera</taxon>
        <taxon>Paraneoptera</taxon>
        <taxon>Hemiptera</taxon>
        <taxon>Heteroptera</taxon>
        <taxon>Panheteroptera</taxon>
        <taxon>Cimicomorpha</taxon>
        <taxon>Miridae</taxon>
        <taxon>Dicyphina</taxon>
        <taxon>Nesidiocoris</taxon>
    </lineage>
</organism>
<evidence type="ECO:0000313" key="2">
    <source>
        <dbReference type="Proteomes" id="UP000479000"/>
    </source>
</evidence>
<name>A0A6H5G8B6_9HEMI</name>
<gene>
    <name evidence="1" type="ORF">NTEN_LOCUS5364</name>
</gene>
<reference evidence="1 2" key="1">
    <citation type="submission" date="2020-02" db="EMBL/GenBank/DDBJ databases">
        <authorList>
            <person name="Ferguson B K."/>
        </authorList>
    </citation>
    <scope>NUCLEOTIDE SEQUENCE [LARGE SCALE GENOMIC DNA]</scope>
</reference>
<proteinExistence type="predicted"/>
<evidence type="ECO:0000313" key="1">
    <source>
        <dbReference type="EMBL" id="CAA9999081.1"/>
    </source>
</evidence>
<dbReference type="AlphaFoldDB" id="A0A6H5G8B6"/>
<protein>
    <submittedName>
        <fullName evidence="1">Uncharacterized protein</fullName>
    </submittedName>
</protein>
<dbReference type="Proteomes" id="UP000479000">
    <property type="component" value="Unassembled WGS sequence"/>
</dbReference>
<feature type="non-terminal residue" evidence="1">
    <location>
        <position position="90"/>
    </location>
</feature>